<keyword evidence="4" id="KW-0227">DNA damage</keyword>
<evidence type="ECO:0000256" key="7">
    <source>
        <dbReference type="ARBA" id="ARBA00023306"/>
    </source>
</evidence>
<feature type="domain" description="ATPase AAA-type core" evidence="9">
    <location>
        <begin position="393"/>
        <end position="440"/>
    </location>
</feature>
<dbReference type="AlphaFoldDB" id="A0AAV1Y072"/>
<protein>
    <recommendedName>
        <fullName evidence="9">ATPase AAA-type core domain-containing protein</fullName>
    </recommendedName>
</protein>
<dbReference type="Gene3D" id="3.40.50.300">
    <property type="entry name" value="P-loop containing nucleotide triphosphate hydrolases"/>
    <property type="match status" value="1"/>
</dbReference>
<keyword evidence="5" id="KW-0067">ATP-binding</keyword>
<dbReference type="PANTHER" id="PTHR12172">
    <property type="entry name" value="CELL CYCLE CHECKPOINT PROTEIN RAD17"/>
    <property type="match status" value="1"/>
</dbReference>
<evidence type="ECO:0000256" key="8">
    <source>
        <dbReference type="SAM" id="MobiDB-lite"/>
    </source>
</evidence>
<feature type="region of interest" description="Disordered" evidence="8">
    <location>
        <begin position="223"/>
        <end position="250"/>
    </location>
</feature>
<reference evidence="10 11" key="1">
    <citation type="submission" date="2024-03" db="EMBL/GenBank/DDBJ databases">
        <authorList>
            <person name="Martinez-Hernandez J."/>
        </authorList>
    </citation>
    <scope>NUCLEOTIDE SEQUENCE [LARGE SCALE GENOMIC DNA]</scope>
</reference>
<evidence type="ECO:0000259" key="9">
    <source>
        <dbReference type="Pfam" id="PF00004"/>
    </source>
</evidence>
<dbReference type="InterPro" id="IPR004582">
    <property type="entry name" value="Checkpoint_prot_Rad17_Rad24"/>
</dbReference>
<comment type="similarity">
    <text evidence="2">Belongs to the rad17/RAD24 family.</text>
</comment>
<evidence type="ECO:0000256" key="5">
    <source>
        <dbReference type="ARBA" id="ARBA00022840"/>
    </source>
</evidence>
<accession>A0AAV1Y072</accession>
<dbReference type="Pfam" id="PF00004">
    <property type="entry name" value="AAA"/>
    <property type="match status" value="1"/>
</dbReference>
<keyword evidence="3" id="KW-0547">Nucleotide-binding</keyword>
<evidence type="ECO:0000256" key="3">
    <source>
        <dbReference type="ARBA" id="ARBA00022741"/>
    </source>
</evidence>
<dbReference type="GO" id="GO:0006281">
    <property type="term" value="P:DNA repair"/>
    <property type="evidence" value="ECO:0007669"/>
    <property type="project" value="InterPro"/>
</dbReference>
<dbReference type="GO" id="GO:0005524">
    <property type="term" value="F:ATP binding"/>
    <property type="evidence" value="ECO:0007669"/>
    <property type="project" value="UniProtKB-KW"/>
</dbReference>
<evidence type="ECO:0000313" key="11">
    <source>
        <dbReference type="Proteomes" id="UP001497480"/>
    </source>
</evidence>
<name>A0AAV1Y072_LUPLU</name>
<dbReference type="InterPro" id="IPR027417">
    <property type="entry name" value="P-loop_NTPase"/>
</dbReference>
<dbReference type="Proteomes" id="UP001497480">
    <property type="component" value="Unassembled WGS sequence"/>
</dbReference>
<feature type="compositionally biased region" description="Polar residues" evidence="8">
    <location>
        <begin position="225"/>
        <end position="250"/>
    </location>
</feature>
<gene>
    <name evidence="10" type="ORF">LLUT_LOCUS28471</name>
</gene>
<proteinExistence type="inferred from homology"/>
<evidence type="ECO:0000313" key="10">
    <source>
        <dbReference type="EMBL" id="CAL0327411.1"/>
    </source>
</evidence>
<comment type="subcellular location">
    <subcellularLocation>
        <location evidence="1">Nucleus</location>
    </subcellularLocation>
</comment>
<dbReference type="GO" id="GO:0003682">
    <property type="term" value="F:chromatin binding"/>
    <property type="evidence" value="ECO:0007669"/>
    <property type="project" value="TreeGrafter"/>
</dbReference>
<dbReference type="PANTHER" id="PTHR12172:SF1">
    <property type="entry name" value="P-LOOP CONTAINING NUCLEOSIDE TRIPHOSPHATE HYDROLASES SUPERFAMILY PROTEIN"/>
    <property type="match status" value="1"/>
</dbReference>
<evidence type="ECO:0000256" key="6">
    <source>
        <dbReference type="ARBA" id="ARBA00023242"/>
    </source>
</evidence>
<dbReference type="Gene3D" id="1.10.8.60">
    <property type="match status" value="1"/>
</dbReference>
<comment type="caution">
    <text evidence="10">The sequence shown here is derived from an EMBL/GenBank/DDBJ whole genome shotgun (WGS) entry which is preliminary data.</text>
</comment>
<evidence type="ECO:0000256" key="4">
    <source>
        <dbReference type="ARBA" id="ARBA00022763"/>
    </source>
</evidence>
<sequence length="1213" mass="136554">MMAPDLSTCNVATPPRRSTRRRLVQSTLFPHKPPPEANQKDDKEDEHDGDYGITEKNRKKRKSKAAKTTPPKKPSKSKKQNCSPKKNESINGVKESTLRQMLADPVQVDTHVPDLRLEAKISAEEISRMYAGREMHPLFAPRKVNKRVQDLAESGSNFSTVERAVERITCGPIHVFENIQDDTPLLDWREWTFLGKTTYVNCSPESSNSCVLEGSVESLKFDKLNSPSDPTGASLSQTASPSSNQPSIQPENLQEISPANSTLQVNEQTGVEVYISATFSGQDGIFRKSDVKPSSRFLQESMRSYYHNEGKAKDCLWTYKYKPTKAIEVCGNDEAVNFLRDWLHQWHERRYQSRKDSSMRDKIDIQDDDDYFCSGSDYDSEDINEEDSLQNVLLITGPIGSGKSAAVYACAEEQGFEILELNASDCRNGIAVKQYFGDTLGSHGFKRLLEHTVSSQNKTTKLFPSPTSPNGKAADKMDDGVVELITVSDDEAHSQCGASQKLLGKNNVFACDKVQTLILVEEIDILFPEDRGCLAAIQQIAETARGPIILTSNSDNHGLPDSFRRLHVSFSLPSPKELLCHLYKVCVTEGVNAHPLLLEKFIQSCDGDIRKTIMHLQFWFQSEKFRKDGKVQTIYGSLPFDLEVAHQILPKVMPWDFPSELSEKIENELAKSISTMEESSSLQGLVKEELQIHERLIDLDVQFGKTDYIEAMKLEMIKRNGSITDYSEFEIQYSGISEFSNCSGSPLASSKQHGRRKLVVMSSDSEDEGPNNGHPFDEARKRQSLEDNNDSSSEIMLSENYSRVSFHKLVCSELEDSEEEHFKFSETVDDTCLNETCKSLDISCVPESTFVPETVIENEIDTMSEAVSSGHLVGPLEVSTSEELIPSTFSRRKRLKKMTQNSDLLVYTEIPGSSPKDVQYFLDEMMETKIANVMDECSCVGFTLNSKFVESIPSMETDIIQKLWKELRDCRMDLRQHANSKEPGAIQLFKLASGLSNLLSEADLLCNHQHKLCDIMESPMFLSDEVTSSGYDEQMMMSTFAEHGFCFYAKQIADVGLKLGHENKFDLTSEMLASTNNVMALGKLSRLDLNKSTNIYTEKQLEVNNTINHMQKSENRTSLSNVIQSIVPARTSLSLRDVAINEYLSSLRQISRSEASRISESVEFKRRGRVRGFQHYLSRCTTLSPEDISFMSETDLYRNISSQWPAKVESNHA</sequence>
<feature type="compositionally biased region" description="Basic and acidic residues" evidence="8">
    <location>
        <begin position="775"/>
        <end position="785"/>
    </location>
</feature>
<dbReference type="GO" id="GO:0033314">
    <property type="term" value="P:mitotic DNA replication checkpoint signaling"/>
    <property type="evidence" value="ECO:0007669"/>
    <property type="project" value="TreeGrafter"/>
</dbReference>
<keyword evidence="7" id="KW-0131">Cell cycle</keyword>
<dbReference type="InterPro" id="IPR003959">
    <property type="entry name" value="ATPase_AAA_core"/>
</dbReference>
<dbReference type="EMBL" id="CAXHTB010000020">
    <property type="protein sequence ID" value="CAL0327411.1"/>
    <property type="molecule type" value="Genomic_DNA"/>
</dbReference>
<evidence type="ECO:0000256" key="1">
    <source>
        <dbReference type="ARBA" id="ARBA00004123"/>
    </source>
</evidence>
<feature type="region of interest" description="Disordered" evidence="8">
    <location>
        <begin position="1"/>
        <end position="98"/>
    </location>
</feature>
<keyword evidence="11" id="KW-1185">Reference proteome</keyword>
<dbReference type="FunFam" id="1.10.8.60:FF:000116">
    <property type="entry name" value="p-loop containing nucleoside triphosphate hydrolase superfamily protein"/>
    <property type="match status" value="1"/>
</dbReference>
<evidence type="ECO:0000256" key="2">
    <source>
        <dbReference type="ARBA" id="ARBA00006168"/>
    </source>
</evidence>
<dbReference type="GO" id="GO:0003689">
    <property type="term" value="F:DNA clamp loader activity"/>
    <property type="evidence" value="ECO:0007669"/>
    <property type="project" value="TreeGrafter"/>
</dbReference>
<dbReference type="GO" id="GO:0005634">
    <property type="term" value="C:nucleus"/>
    <property type="evidence" value="ECO:0007669"/>
    <property type="project" value="UniProtKB-SubCell"/>
</dbReference>
<dbReference type="GO" id="GO:0000077">
    <property type="term" value="P:DNA damage checkpoint signaling"/>
    <property type="evidence" value="ECO:0007669"/>
    <property type="project" value="TreeGrafter"/>
</dbReference>
<dbReference type="GO" id="GO:0016887">
    <property type="term" value="F:ATP hydrolysis activity"/>
    <property type="evidence" value="ECO:0007669"/>
    <property type="project" value="InterPro"/>
</dbReference>
<feature type="region of interest" description="Disordered" evidence="8">
    <location>
        <begin position="745"/>
        <end position="792"/>
    </location>
</feature>
<organism evidence="10 11">
    <name type="scientific">Lupinus luteus</name>
    <name type="common">European yellow lupine</name>
    <dbReference type="NCBI Taxonomy" id="3873"/>
    <lineage>
        <taxon>Eukaryota</taxon>
        <taxon>Viridiplantae</taxon>
        <taxon>Streptophyta</taxon>
        <taxon>Embryophyta</taxon>
        <taxon>Tracheophyta</taxon>
        <taxon>Spermatophyta</taxon>
        <taxon>Magnoliopsida</taxon>
        <taxon>eudicotyledons</taxon>
        <taxon>Gunneridae</taxon>
        <taxon>Pentapetalae</taxon>
        <taxon>rosids</taxon>
        <taxon>fabids</taxon>
        <taxon>Fabales</taxon>
        <taxon>Fabaceae</taxon>
        <taxon>Papilionoideae</taxon>
        <taxon>50 kb inversion clade</taxon>
        <taxon>genistoids sensu lato</taxon>
        <taxon>core genistoids</taxon>
        <taxon>Genisteae</taxon>
        <taxon>Lupinus</taxon>
    </lineage>
</organism>
<dbReference type="SUPFAM" id="SSF52540">
    <property type="entry name" value="P-loop containing nucleoside triphosphate hydrolases"/>
    <property type="match status" value="1"/>
</dbReference>
<keyword evidence="6" id="KW-0539">Nucleus</keyword>